<reference evidence="1" key="1">
    <citation type="submission" date="2020-06" db="EMBL/GenBank/DDBJ databases">
        <authorList>
            <person name="Dong N."/>
        </authorList>
    </citation>
    <scope>NUCLEOTIDE SEQUENCE</scope>
    <source>
        <strain evidence="1">210</strain>
    </source>
</reference>
<accession>A0AAW7DER5</accession>
<comment type="caution">
    <text evidence="1">The sequence shown here is derived from an EMBL/GenBank/DDBJ whole genome shotgun (WGS) entry which is preliminary data.</text>
</comment>
<protein>
    <recommendedName>
        <fullName evidence="3">DUF4919 domain-containing protein</fullName>
    </recommendedName>
</protein>
<proteinExistence type="predicted"/>
<dbReference type="EMBL" id="JACALR010000001">
    <property type="protein sequence ID" value="MDM1550003.1"/>
    <property type="molecule type" value="Genomic_DNA"/>
</dbReference>
<dbReference type="RefSeq" id="WP_286484821.1">
    <property type="nucleotide sequence ID" value="NZ_JACALR010000001.1"/>
</dbReference>
<dbReference type="PROSITE" id="PS51257">
    <property type="entry name" value="PROKAR_LIPOPROTEIN"/>
    <property type="match status" value="1"/>
</dbReference>
<gene>
    <name evidence="1" type="ORF">HX095_02120</name>
</gene>
<sequence length="303" mass="35967">MNYTRKLHSRILFLITICFISSCNKRESNYITYYQKVNEIDSIFRFANQPEIAVKEYGKLFEKYEPRNQEKIREYETYIVLADKYNIDFGGKKSIKKLIYLIAPYSVFGSGKEYYPLYKKYGMDSIEVQKEITNWRNSLDKILVDSLTIAMIRDQKYRSKEDYDKDLFMLADAKNSTLLKHIFEKYGYPSIYKAGFKENDGTNINVRTVILHMAESKDYEYLKNKLYEFIKLGECPPEIYSEFIDRHESIFRKQILYADYGIIENLDSTLIDKNRKAIGLPSIKHKQKIGRDRHAFKDLVETL</sequence>
<evidence type="ECO:0000313" key="1">
    <source>
        <dbReference type="EMBL" id="MDM1550003.1"/>
    </source>
</evidence>
<evidence type="ECO:0008006" key="3">
    <source>
        <dbReference type="Google" id="ProtNLM"/>
    </source>
</evidence>
<dbReference type="Proteomes" id="UP001173578">
    <property type="component" value="Unassembled WGS sequence"/>
</dbReference>
<name>A0AAW7DER5_9FLAO</name>
<reference evidence="1" key="2">
    <citation type="journal article" date="2022" name="Sci. Total Environ.">
        <title>Prevalence, transmission, and molecular epidemiology of tet(X)-positive bacteria among humans, animals, and environmental niches in China: An epidemiological, and genomic-based study.</title>
        <authorList>
            <person name="Dong N."/>
            <person name="Zeng Y."/>
            <person name="Cai C."/>
            <person name="Sun C."/>
            <person name="Lu J."/>
            <person name="Liu C."/>
            <person name="Zhou H."/>
            <person name="Sun Q."/>
            <person name="Shu L."/>
            <person name="Wang H."/>
            <person name="Wang Y."/>
            <person name="Wang S."/>
            <person name="Wu C."/>
            <person name="Chan E.W."/>
            <person name="Chen G."/>
            <person name="Shen Z."/>
            <person name="Chen S."/>
            <person name="Zhang R."/>
        </authorList>
    </citation>
    <scope>NUCLEOTIDE SEQUENCE</scope>
    <source>
        <strain evidence="1">210</strain>
    </source>
</reference>
<evidence type="ECO:0000313" key="2">
    <source>
        <dbReference type="Proteomes" id="UP001173578"/>
    </source>
</evidence>
<organism evidence="1 2">
    <name type="scientific">Empedobacter falsenii</name>
    <dbReference type="NCBI Taxonomy" id="343874"/>
    <lineage>
        <taxon>Bacteria</taxon>
        <taxon>Pseudomonadati</taxon>
        <taxon>Bacteroidota</taxon>
        <taxon>Flavobacteriia</taxon>
        <taxon>Flavobacteriales</taxon>
        <taxon>Weeksellaceae</taxon>
        <taxon>Empedobacter</taxon>
    </lineage>
</organism>
<dbReference type="AlphaFoldDB" id="A0AAW7DER5"/>